<evidence type="ECO:0000313" key="2">
    <source>
        <dbReference type="EMBL" id="GAA4638161.1"/>
    </source>
</evidence>
<reference evidence="3" key="1">
    <citation type="journal article" date="2019" name="Int. J. Syst. Evol. Microbiol.">
        <title>The Global Catalogue of Microorganisms (GCM) 10K type strain sequencing project: providing services to taxonomists for standard genome sequencing and annotation.</title>
        <authorList>
            <consortium name="The Broad Institute Genomics Platform"/>
            <consortium name="The Broad Institute Genome Sequencing Center for Infectious Disease"/>
            <person name="Wu L."/>
            <person name="Ma J."/>
        </authorList>
    </citation>
    <scope>NUCLEOTIDE SEQUENCE [LARGE SCALE GENOMIC DNA]</scope>
    <source>
        <strain evidence="3">JCM 17939</strain>
    </source>
</reference>
<proteinExistence type="predicted"/>
<evidence type="ECO:0000313" key="3">
    <source>
        <dbReference type="Proteomes" id="UP001501442"/>
    </source>
</evidence>
<sequence>MTWIQAERCAAPDLVVRCSRDDGVTVFLERASPYKKPGDFLAVPREAGGLLVVHGRPGGSLPYRGKPGGSSPYGDKGVPVRRRRACPGRWDGVPRA</sequence>
<dbReference type="EMBL" id="BAABHK010000021">
    <property type="protein sequence ID" value="GAA4638161.1"/>
    <property type="molecule type" value="Genomic_DNA"/>
</dbReference>
<keyword evidence="3" id="KW-1185">Reference proteome</keyword>
<name>A0ABP8URK1_9ACTN</name>
<comment type="caution">
    <text evidence="2">The sequence shown here is derived from an EMBL/GenBank/DDBJ whole genome shotgun (WGS) entry which is preliminary data.</text>
</comment>
<gene>
    <name evidence="2" type="ORF">GCM10023196_094810</name>
</gene>
<accession>A0ABP8URK1</accession>
<evidence type="ECO:0008006" key="4">
    <source>
        <dbReference type="Google" id="ProtNLM"/>
    </source>
</evidence>
<feature type="region of interest" description="Disordered" evidence="1">
    <location>
        <begin position="59"/>
        <end position="96"/>
    </location>
</feature>
<organism evidence="2 3">
    <name type="scientific">Actinoallomurus vinaceus</name>
    <dbReference type="NCBI Taxonomy" id="1080074"/>
    <lineage>
        <taxon>Bacteria</taxon>
        <taxon>Bacillati</taxon>
        <taxon>Actinomycetota</taxon>
        <taxon>Actinomycetes</taxon>
        <taxon>Streptosporangiales</taxon>
        <taxon>Thermomonosporaceae</taxon>
        <taxon>Actinoallomurus</taxon>
    </lineage>
</organism>
<protein>
    <recommendedName>
        <fullName evidence="4">FAD-binding FR-type domain-containing protein</fullName>
    </recommendedName>
</protein>
<dbReference type="Proteomes" id="UP001501442">
    <property type="component" value="Unassembled WGS sequence"/>
</dbReference>
<evidence type="ECO:0000256" key="1">
    <source>
        <dbReference type="SAM" id="MobiDB-lite"/>
    </source>
</evidence>